<dbReference type="AlphaFoldDB" id="A0A0R0C3I1"/>
<evidence type="ECO:0000313" key="2">
    <source>
        <dbReference type="Proteomes" id="UP000050864"/>
    </source>
</evidence>
<dbReference type="PATRIC" id="fig|405444.3.peg.1033"/>
<comment type="caution">
    <text evidence="1">The sequence shown here is derived from an EMBL/GenBank/DDBJ whole genome shotgun (WGS) entry which is preliminary data.</text>
</comment>
<keyword evidence="2" id="KW-1185">Reference proteome</keyword>
<dbReference type="Proteomes" id="UP000050864">
    <property type="component" value="Unassembled WGS sequence"/>
</dbReference>
<organism evidence="1 2">
    <name type="scientific">Stenotrophomonas humi</name>
    <dbReference type="NCBI Taxonomy" id="405444"/>
    <lineage>
        <taxon>Bacteria</taxon>
        <taxon>Pseudomonadati</taxon>
        <taxon>Pseudomonadota</taxon>
        <taxon>Gammaproteobacteria</taxon>
        <taxon>Lysobacterales</taxon>
        <taxon>Lysobacteraceae</taxon>
        <taxon>Stenotrophomonas</taxon>
    </lineage>
</organism>
<proteinExistence type="predicted"/>
<dbReference type="EMBL" id="LDJI01000019">
    <property type="protein sequence ID" value="KRG63915.1"/>
    <property type="molecule type" value="Genomic_DNA"/>
</dbReference>
<evidence type="ECO:0000313" key="1">
    <source>
        <dbReference type="EMBL" id="KRG63915.1"/>
    </source>
</evidence>
<accession>A0A0R0C3I1</accession>
<dbReference type="RefSeq" id="WP_057633681.1">
    <property type="nucleotide sequence ID" value="NZ_LDJI01000019.1"/>
</dbReference>
<protein>
    <submittedName>
        <fullName evidence="1">Uncharacterized protein</fullName>
    </submittedName>
</protein>
<reference evidence="1 2" key="1">
    <citation type="submission" date="2015-05" db="EMBL/GenBank/DDBJ databases">
        <title>Genome sequencing and analysis of members of genus Stenotrophomonas.</title>
        <authorList>
            <person name="Patil P.P."/>
            <person name="Midha S."/>
            <person name="Patil P.B."/>
        </authorList>
    </citation>
    <scope>NUCLEOTIDE SEQUENCE [LARGE SCALE GENOMIC DNA]</scope>
    <source>
        <strain evidence="1 2">DSM 18929</strain>
    </source>
</reference>
<name>A0A0R0C3I1_9GAMM</name>
<dbReference type="STRING" id="405444.ABB26_10065"/>
<dbReference type="OrthoDB" id="9879890at2"/>
<gene>
    <name evidence="1" type="ORF">ABB26_10065</name>
</gene>
<sequence>MRWILGENKQHLRSECGRFYLPKFNGINGPVYVLVDGTTRICTHYGEGAKERCMQRADEISGGNL</sequence>